<gene>
    <name evidence="2" type="ORF">BJ508DRAFT_167386</name>
</gene>
<dbReference type="AlphaFoldDB" id="A0A3N4IHZ3"/>
<accession>A0A3N4IHZ3</accession>
<name>A0A3N4IHZ3_ASCIM</name>
<evidence type="ECO:0000313" key="2">
    <source>
        <dbReference type="EMBL" id="RPA85765.1"/>
    </source>
</evidence>
<proteinExistence type="predicted"/>
<feature type="region of interest" description="Disordered" evidence="1">
    <location>
        <begin position="400"/>
        <end position="421"/>
    </location>
</feature>
<reference evidence="2 3" key="1">
    <citation type="journal article" date="2018" name="Nat. Ecol. Evol.">
        <title>Pezizomycetes genomes reveal the molecular basis of ectomycorrhizal truffle lifestyle.</title>
        <authorList>
            <person name="Murat C."/>
            <person name="Payen T."/>
            <person name="Noel B."/>
            <person name="Kuo A."/>
            <person name="Morin E."/>
            <person name="Chen J."/>
            <person name="Kohler A."/>
            <person name="Krizsan K."/>
            <person name="Balestrini R."/>
            <person name="Da Silva C."/>
            <person name="Montanini B."/>
            <person name="Hainaut M."/>
            <person name="Levati E."/>
            <person name="Barry K.W."/>
            <person name="Belfiori B."/>
            <person name="Cichocki N."/>
            <person name="Clum A."/>
            <person name="Dockter R.B."/>
            <person name="Fauchery L."/>
            <person name="Guy J."/>
            <person name="Iotti M."/>
            <person name="Le Tacon F."/>
            <person name="Lindquist E.A."/>
            <person name="Lipzen A."/>
            <person name="Malagnac F."/>
            <person name="Mello A."/>
            <person name="Molinier V."/>
            <person name="Miyauchi S."/>
            <person name="Poulain J."/>
            <person name="Riccioni C."/>
            <person name="Rubini A."/>
            <person name="Sitrit Y."/>
            <person name="Splivallo R."/>
            <person name="Traeger S."/>
            <person name="Wang M."/>
            <person name="Zifcakova L."/>
            <person name="Wipf D."/>
            <person name="Zambonelli A."/>
            <person name="Paolocci F."/>
            <person name="Nowrousian M."/>
            <person name="Ottonello S."/>
            <person name="Baldrian P."/>
            <person name="Spatafora J.W."/>
            <person name="Henrissat B."/>
            <person name="Nagy L.G."/>
            <person name="Aury J.M."/>
            <person name="Wincker P."/>
            <person name="Grigoriev I.V."/>
            <person name="Bonfante P."/>
            <person name="Martin F.M."/>
        </authorList>
    </citation>
    <scope>NUCLEOTIDE SEQUENCE [LARGE SCALE GENOMIC DNA]</scope>
    <source>
        <strain evidence="2 3">RN42</strain>
    </source>
</reference>
<feature type="region of interest" description="Disordered" evidence="1">
    <location>
        <begin position="349"/>
        <end position="386"/>
    </location>
</feature>
<protein>
    <submittedName>
        <fullName evidence="2">Uncharacterized protein</fullName>
    </submittedName>
</protein>
<keyword evidence="3" id="KW-1185">Reference proteome</keyword>
<dbReference type="EMBL" id="ML119652">
    <property type="protein sequence ID" value="RPA85765.1"/>
    <property type="molecule type" value="Genomic_DNA"/>
</dbReference>
<dbReference type="Proteomes" id="UP000275078">
    <property type="component" value="Unassembled WGS sequence"/>
</dbReference>
<sequence>MPMQGRPKNIPVIAFNEPTTSKPIKRKRGRPRKSHTDAISEDTMAFHKLPKVHDRVGKTDHRIHKLPKVHSRARKAEEPFIQTHNLPSVPALLEPQNPPKERRRKKVRFWDDIENAEAQEVPIQSAGPLSVVSRMEPNLPTRSDASDITVPEPDMKKDTSSTQGHNLRPKSPFPPSPSSSSIQPESSYEFKSAFKFRSPPQFTNDICNIGLSITCVARALGHRLDEVQVSNAVSKILSGHMKEGKVAGWDLALALVGVFVSRYTNGTEDEGEGPEEKVVWVVSESDVTEIVTRISAKRGDNGLNACKGPQQSALTTPCLALTARESSEPEDTNLQSSSNLSRITDCLERDPSEENSTFPPSRLLTPPGSPPGPSEDTITEAPKADKTGRWTLSFGQPFQRYRQGSSPLSPERSVSPPPANLSTMRQEITATYRTRTLTLSFLGRTASYALATHLDFSTDLEDAIEEIRRFFIVCEDNLHLAYDAFLESFPEDEEQQEDPNSARETGDTIKVAVLKCWTKTLDSAKQLVQSLKKEGPEGVTAEVSKRKVEQLGANTVAIIETCVRLDRGRPSRDDGDDDCG</sequence>
<evidence type="ECO:0000313" key="3">
    <source>
        <dbReference type="Proteomes" id="UP000275078"/>
    </source>
</evidence>
<evidence type="ECO:0000256" key="1">
    <source>
        <dbReference type="SAM" id="MobiDB-lite"/>
    </source>
</evidence>
<organism evidence="2 3">
    <name type="scientific">Ascobolus immersus RN42</name>
    <dbReference type="NCBI Taxonomy" id="1160509"/>
    <lineage>
        <taxon>Eukaryota</taxon>
        <taxon>Fungi</taxon>
        <taxon>Dikarya</taxon>
        <taxon>Ascomycota</taxon>
        <taxon>Pezizomycotina</taxon>
        <taxon>Pezizomycetes</taxon>
        <taxon>Pezizales</taxon>
        <taxon>Ascobolaceae</taxon>
        <taxon>Ascobolus</taxon>
    </lineage>
</organism>
<feature type="compositionally biased region" description="Basic residues" evidence="1">
    <location>
        <begin position="23"/>
        <end position="33"/>
    </location>
</feature>
<feature type="region of interest" description="Disordered" evidence="1">
    <location>
        <begin position="119"/>
        <end position="184"/>
    </location>
</feature>
<feature type="region of interest" description="Disordered" evidence="1">
    <location>
        <begin position="1"/>
        <end position="39"/>
    </location>
</feature>